<evidence type="ECO:0000256" key="6">
    <source>
        <dbReference type="ARBA" id="ARBA00022898"/>
    </source>
</evidence>
<dbReference type="InterPro" id="IPR005786">
    <property type="entry name" value="B_amino_transII"/>
</dbReference>
<evidence type="ECO:0000256" key="3">
    <source>
        <dbReference type="ARBA" id="ARBA00022576"/>
    </source>
</evidence>
<dbReference type="PANTHER" id="PTHR11825:SF44">
    <property type="entry name" value="BRANCHED-CHAIN-AMINO-ACID AMINOTRANSFERASE"/>
    <property type="match status" value="1"/>
</dbReference>
<keyword evidence="12" id="KW-1185">Reference proteome</keyword>
<accession>A0A914C2F6</accession>
<comment type="catalytic activity">
    <reaction evidence="11">
        <text>L-leucine + 2-oxoglutarate = 4-methyl-2-oxopentanoate + L-glutamate</text>
        <dbReference type="Rhea" id="RHEA:18321"/>
        <dbReference type="ChEBI" id="CHEBI:16810"/>
        <dbReference type="ChEBI" id="CHEBI:17865"/>
        <dbReference type="ChEBI" id="CHEBI:29985"/>
        <dbReference type="ChEBI" id="CHEBI:57427"/>
        <dbReference type="EC" id="2.6.1.42"/>
    </reaction>
</comment>
<evidence type="ECO:0000256" key="1">
    <source>
        <dbReference type="ARBA" id="ARBA00001933"/>
    </source>
</evidence>
<feature type="modified residue" description="N6-(pyridoxal phosphate)lysine" evidence="8">
    <location>
        <position position="183"/>
    </location>
</feature>
<proteinExistence type="inferred from homology"/>
<dbReference type="InterPro" id="IPR001544">
    <property type="entry name" value="Aminotrans_IV"/>
</dbReference>
<evidence type="ECO:0000256" key="11">
    <source>
        <dbReference type="RuleBase" id="RU004517"/>
    </source>
</evidence>
<dbReference type="GO" id="GO:0005739">
    <property type="term" value="C:mitochondrion"/>
    <property type="evidence" value="ECO:0007669"/>
    <property type="project" value="TreeGrafter"/>
</dbReference>
<dbReference type="CDD" id="cd01557">
    <property type="entry name" value="BCAT_beta_family"/>
    <property type="match status" value="1"/>
</dbReference>
<dbReference type="PANTHER" id="PTHR11825">
    <property type="entry name" value="SUBGROUP IIII AMINOTRANSFERASE"/>
    <property type="match status" value="1"/>
</dbReference>
<organism evidence="12 13">
    <name type="scientific">Acrobeloides nanus</name>
    <dbReference type="NCBI Taxonomy" id="290746"/>
    <lineage>
        <taxon>Eukaryota</taxon>
        <taxon>Metazoa</taxon>
        <taxon>Ecdysozoa</taxon>
        <taxon>Nematoda</taxon>
        <taxon>Chromadorea</taxon>
        <taxon>Rhabditida</taxon>
        <taxon>Tylenchina</taxon>
        <taxon>Cephalobomorpha</taxon>
        <taxon>Cephaloboidea</taxon>
        <taxon>Cephalobidae</taxon>
        <taxon>Acrobeloides</taxon>
    </lineage>
</organism>
<dbReference type="GO" id="GO:0009098">
    <property type="term" value="P:L-leucine biosynthetic process"/>
    <property type="evidence" value="ECO:0007669"/>
    <property type="project" value="TreeGrafter"/>
</dbReference>
<dbReference type="Gene3D" id="3.20.10.10">
    <property type="entry name" value="D-amino Acid Aminotransferase, subunit A, domain 2"/>
    <property type="match status" value="1"/>
</dbReference>
<dbReference type="Pfam" id="PF01063">
    <property type="entry name" value="Aminotran_4"/>
    <property type="match status" value="1"/>
</dbReference>
<dbReference type="GO" id="GO:0009099">
    <property type="term" value="P:L-valine biosynthetic process"/>
    <property type="evidence" value="ECO:0007669"/>
    <property type="project" value="TreeGrafter"/>
</dbReference>
<evidence type="ECO:0000256" key="5">
    <source>
        <dbReference type="ARBA" id="ARBA00022679"/>
    </source>
</evidence>
<dbReference type="PROSITE" id="PS00770">
    <property type="entry name" value="AA_TRANSFER_CLASS_4"/>
    <property type="match status" value="1"/>
</dbReference>
<dbReference type="Proteomes" id="UP000887540">
    <property type="component" value="Unplaced"/>
</dbReference>
<dbReference type="WBParaSite" id="ACRNAN_Path_1524.g5942.t1">
    <property type="protein sequence ID" value="ACRNAN_Path_1524.g5942.t1"/>
    <property type="gene ID" value="ACRNAN_Path_1524.g5942"/>
</dbReference>
<comment type="similarity">
    <text evidence="2 9">Belongs to the class-IV pyridoxal-phosphate-dependent aminotransferase family.</text>
</comment>
<sequence length="358" mass="40907">MKLKPLSWDNLKFGQVYTDHMMEVDWNQSKGWSKPLISPLHNFDIHPGAKVLHYAIELFEGMKAFRGVDNKIRLFRPEKNIERMKRSAIRATLPDFDAEELIKLISNTIEIDKEWVPYSDTGFLYIRPTMIGTDPTIGVAVSTQAKLFVLLNPVGTSTGFQPVSLLADPEYVRAFSGGVGAYKMGCNYAPTLLVGKIAHKMGCHQALWLYDTDEKLTEASAMNIFVYWKNENGEEELVTPPLEDGLILPGVTRDSILVLAREWNEFKISERYPTMEEIQRSLKEKRMLQMFCTGTASGIVPVNRIVYKNKKTKECENLLLPTMESRSNLVKRFYDTILDIQVITCSQWVVTLNPRNIF</sequence>
<evidence type="ECO:0000256" key="4">
    <source>
        <dbReference type="ARBA" id="ARBA00022605"/>
    </source>
</evidence>
<keyword evidence="5 11" id="KW-0808">Transferase</keyword>
<dbReference type="InterPro" id="IPR018300">
    <property type="entry name" value="Aminotrans_IV_CS"/>
</dbReference>
<evidence type="ECO:0000256" key="7">
    <source>
        <dbReference type="ARBA" id="ARBA00023304"/>
    </source>
</evidence>
<dbReference type="InterPro" id="IPR036038">
    <property type="entry name" value="Aminotransferase-like"/>
</dbReference>
<keyword evidence="7 11" id="KW-0100">Branched-chain amino acid biosynthesis</keyword>
<dbReference type="FunFam" id="3.30.470.10:FF:000002">
    <property type="entry name" value="Branched-chain-amino-acid aminotransferase"/>
    <property type="match status" value="1"/>
</dbReference>
<dbReference type="InterPro" id="IPR043132">
    <property type="entry name" value="BCAT-like_C"/>
</dbReference>
<comment type="catalytic activity">
    <reaction evidence="11">
        <text>L-isoleucine + 2-oxoglutarate = (S)-3-methyl-2-oxopentanoate + L-glutamate</text>
        <dbReference type="Rhea" id="RHEA:24801"/>
        <dbReference type="ChEBI" id="CHEBI:16810"/>
        <dbReference type="ChEBI" id="CHEBI:29985"/>
        <dbReference type="ChEBI" id="CHEBI:35146"/>
        <dbReference type="ChEBI" id="CHEBI:58045"/>
        <dbReference type="EC" id="2.6.1.42"/>
    </reaction>
</comment>
<keyword evidence="4 11" id="KW-0028">Amino-acid biosynthesis</keyword>
<name>A0A914C2F6_9BILA</name>
<dbReference type="PIRSF" id="PIRSF006468">
    <property type="entry name" value="BCAT1"/>
    <property type="match status" value="1"/>
</dbReference>
<dbReference type="EC" id="2.6.1.42" evidence="11"/>
<keyword evidence="3 11" id="KW-0032">Aminotransferase</keyword>
<reference evidence="13" key="1">
    <citation type="submission" date="2022-11" db="UniProtKB">
        <authorList>
            <consortium name="WormBaseParasite"/>
        </authorList>
    </citation>
    <scope>IDENTIFICATION</scope>
</reference>
<comment type="catalytic activity">
    <reaction evidence="11">
        <text>L-valine + 2-oxoglutarate = 3-methyl-2-oxobutanoate + L-glutamate</text>
        <dbReference type="Rhea" id="RHEA:24813"/>
        <dbReference type="ChEBI" id="CHEBI:11851"/>
        <dbReference type="ChEBI" id="CHEBI:16810"/>
        <dbReference type="ChEBI" id="CHEBI:29985"/>
        <dbReference type="ChEBI" id="CHEBI:57762"/>
        <dbReference type="EC" id="2.6.1.42"/>
    </reaction>
</comment>
<evidence type="ECO:0000313" key="12">
    <source>
        <dbReference type="Proteomes" id="UP000887540"/>
    </source>
</evidence>
<dbReference type="AlphaFoldDB" id="A0A914C2F6"/>
<evidence type="ECO:0000256" key="8">
    <source>
        <dbReference type="PIRSR" id="PIRSR006468-1"/>
    </source>
</evidence>
<evidence type="ECO:0000256" key="9">
    <source>
        <dbReference type="RuleBase" id="RU004106"/>
    </source>
</evidence>
<dbReference type="GO" id="GO:0004084">
    <property type="term" value="F:branched-chain-amino-acid transaminase activity"/>
    <property type="evidence" value="ECO:0007669"/>
    <property type="project" value="UniProtKB-EC"/>
</dbReference>
<dbReference type="InterPro" id="IPR033939">
    <property type="entry name" value="BCAT_family"/>
</dbReference>
<evidence type="ECO:0000256" key="10">
    <source>
        <dbReference type="RuleBase" id="RU004516"/>
    </source>
</evidence>
<comment type="cofactor">
    <cofactor evidence="1 10">
        <name>pyridoxal 5'-phosphate</name>
        <dbReference type="ChEBI" id="CHEBI:597326"/>
    </cofactor>
</comment>
<evidence type="ECO:0000256" key="2">
    <source>
        <dbReference type="ARBA" id="ARBA00009320"/>
    </source>
</evidence>
<dbReference type="SUPFAM" id="SSF56752">
    <property type="entry name" value="D-aminoacid aminotransferase-like PLP-dependent enzymes"/>
    <property type="match status" value="1"/>
</dbReference>
<protein>
    <recommendedName>
        <fullName evidence="11">Branched-chain-amino-acid aminotransferase</fullName>
        <ecNumber evidence="11">2.6.1.42</ecNumber>
    </recommendedName>
</protein>
<evidence type="ECO:0000313" key="13">
    <source>
        <dbReference type="WBParaSite" id="ACRNAN_Path_1524.g5942.t1"/>
    </source>
</evidence>
<keyword evidence="6 10" id="KW-0663">Pyridoxal phosphate</keyword>
<dbReference type="InterPro" id="IPR043131">
    <property type="entry name" value="BCAT-like_N"/>
</dbReference>
<dbReference type="Gene3D" id="3.30.470.10">
    <property type="match status" value="1"/>
</dbReference>